<proteinExistence type="predicted"/>
<dbReference type="KEGG" id="paro:CUV01_05435"/>
<keyword evidence="2" id="KW-1185">Reference proteome</keyword>
<dbReference type="Proteomes" id="UP000233742">
    <property type="component" value="Chromosome"/>
</dbReference>
<dbReference type="AlphaFoldDB" id="A0A2K9EQ90"/>
<evidence type="ECO:0000313" key="2">
    <source>
        <dbReference type="Proteomes" id="UP000233742"/>
    </source>
</evidence>
<name>A0A2K9EQ90_9RHOB</name>
<protein>
    <submittedName>
        <fullName evidence="1">Uncharacterized protein</fullName>
    </submittedName>
</protein>
<accession>A0A2K9EQ90</accession>
<reference evidence="1 2" key="1">
    <citation type="submission" date="2017-12" db="EMBL/GenBank/DDBJ databases">
        <authorList>
            <person name="Hurst M.R.H."/>
        </authorList>
    </citation>
    <scope>NUCLEOTIDE SEQUENCE [LARGE SCALE GENOMIC DNA]</scope>
    <source>
        <strain evidence="1 2">BM15</strain>
    </source>
</reference>
<organism evidence="1 2">
    <name type="scientific">Paracoccus tegillarcae</name>
    <dbReference type="NCBI Taxonomy" id="1529068"/>
    <lineage>
        <taxon>Bacteria</taxon>
        <taxon>Pseudomonadati</taxon>
        <taxon>Pseudomonadota</taxon>
        <taxon>Alphaproteobacteria</taxon>
        <taxon>Rhodobacterales</taxon>
        <taxon>Paracoccaceae</taxon>
        <taxon>Paracoccus</taxon>
    </lineage>
</organism>
<sequence>MNWTVELGDRNQTQRAGLNDKVVAPGDQIQIQGQRASGFGDRRIRASRLTVAGRPFDMCPERCVEA</sequence>
<dbReference type="EMBL" id="CP025408">
    <property type="protein sequence ID" value="AUH32906.1"/>
    <property type="molecule type" value="Genomic_DNA"/>
</dbReference>
<gene>
    <name evidence="1" type="ORF">CUV01_05435</name>
</gene>
<evidence type="ECO:0000313" key="1">
    <source>
        <dbReference type="EMBL" id="AUH32906.1"/>
    </source>
</evidence>